<accession>A0A1I7ZJG8</accession>
<proteinExistence type="predicted"/>
<evidence type="ECO:0000313" key="1">
    <source>
        <dbReference type="Proteomes" id="UP000095287"/>
    </source>
</evidence>
<dbReference type="Proteomes" id="UP000095287">
    <property type="component" value="Unplaced"/>
</dbReference>
<dbReference type="WBParaSite" id="L893_g26908.t1">
    <property type="protein sequence ID" value="L893_g26908.t1"/>
    <property type="gene ID" value="L893_g26908"/>
</dbReference>
<organism evidence="1 2">
    <name type="scientific">Steinernema glaseri</name>
    <dbReference type="NCBI Taxonomy" id="37863"/>
    <lineage>
        <taxon>Eukaryota</taxon>
        <taxon>Metazoa</taxon>
        <taxon>Ecdysozoa</taxon>
        <taxon>Nematoda</taxon>
        <taxon>Chromadorea</taxon>
        <taxon>Rhabditida</taxon>
        <taxon>Tylenchina</taxon>
        <taxon>Panagrolaimomorpha</taxon>
        <taxon>Strongyloidoidea</taxon>
        <taxon>Steinernematidae</taxon>
        <taxon>Steinernema</taxon>
    </lineage>
</organism>
<evidence type="ECO:0000313" key="2">
    <source>
        <dbReference type="WBParaSite" id="L893_g26908.t1"/>
    </source>
</evidence>
<name>A0A1I7ZJG8_9BILA</name>
<reference evidence="2" key="1">
    <citation type="submission" date="2016-11" db="UniProtKB">
        <authorList>
            <consortium name="WormBaseParasite"/>
        </authorList>
    </citation>
    <scope>IDENTIFICATION</scope>
</reference>
<keyword evidence="1" id="KW-1185">Reference proteome</keyword>
<dbReference type="AlphaFoldDB" id="A0A1I7ZJG8"/>
<protein>
    <submittedName>
        <fullName evidence="2">DNA_LIGASE_A3 domain-containing protein</fullName>
    </submittedName>
</protein>
<sequence length="298" mass="34207">MDAVPWLFMERICLCLDHQSLRDGSKMDSIWGEVFSATRKKIHTLTMLAIEGKLYAAAQPTSSRDFKKAVPLDSVDLKFITSFSVKQVLIGLVPSIWKEITLDDLQKLVRFITPTTEGRHTQSRNHLAIHDYTPTWIAKKLLSMRLPVDSVKLCIDTKEVQAAAVEFFENVGSLHIIFFRCSSSFFLRKSTVDAMIDKFVPVDGGGFHLDSKFCLTRDQLERLVLKCERSDKKVVLEVKPKGATKHSKLTDFFDFDKHYSTRKLEEGKLTKLTAIREGAKLKLCVEYRPESCIRWEWK</sequence>